<organism evidence="2">
    <name type="scientific">marine metagenome</name>
    <dbReference type="NCBI Taxonomy" id="408172"/>
    <lineage>
        <taxon>unclassified sequences</taxon>
        <taxon>metagenomes</taxon>
        <taxon>ecological metagenomes</taxon>
    </lineage>
</organism>
<keyword evidence="1" id="KW-0472">Membrane</keyword>
<evidence type="ECO:0000256" key="1">
    <source>
        <dbReference type="SAM" id="Phobius"/>
    </source>
</evidence>
<sequence>MKTGLGFRGWFYFRMGWSTYLVFLLGAINTLTLTYFLAVDNYPELMTIFPTFEQYVLIMVSCGIPILVVVGYAHYKKTRAYKSEAEILVESNPYVRRNTVNLDMTIRLNLKLLSLILKLSKKETVDEKEIEEIEKLQKHIVNLVQNRSLTDQIDMDYLMKEIAKT</sequence>
<dbReference type="AlphaFoldDB" id="A0A382SHF0"/>
<proteinExistence type="predicted"/>
<dbReference type="EMBL" id="UINC01129106">
    <property type="protein sequence ID" value="SVD09279.1"/>
    <property type="molecule type" value="Genomic_DNA"/>
</dbReference>
<accession>A0A382SHF0</accession>
<feature type="transmembrane region" description="Helical" evidence="1">
    <location>
        <begin position="55"/>
        <end position="75"/>
    </location>
</feature>
<evidence type="ECO:0000313" key="2">
    <source>
        <dbReference type="EMBL" id="SVD09279.1"/>
    </source>
</evidence>
<reference evidence="2" key="1">
    <citation type="submission" date="2018-05" db="EMBL/GenBank/DDBJ databases">
        <authorList>
            <person name="Lanie J.A."/>
            <person name="Ng W.-L."/>
            <person name="Kazmierczak K.M."/>
            <person name="Andrzejewski T.M."/>
            <person name="Davidsen T.M."/>
            <person name="Wayne K.J."/>
            <person name="Tettelin H."/>
            <person name="Glass J.I."/>
            <person name="Rusch D."/>
            <person name="Podicherti R."/>
            <person name="Tsui H.-C.T."/>
            <person name="Winkler M.E."/>
        </authorList>
    </citation>
    <scope>NUCLEOTIDE SEQUENCE</scope>
</reference>
<keyword evidence="1" id="KW-1133">Transmembrane helix</keyword>
<gene>
    <name evidence="2" type="ORF">METZ01_LOCUS362133</name>
</gene>
<protein>
    <submittedName>
        <fullName evidence="2">Uncharacterized protein</fullName>
    </submittedName>
</protein>
<feature type="transmembrane region" description="Helical" evidence="1">
    <location>
        <begin position="12"/>
        <end position="35"/>
    </location>
</feature>
<name>A0A382SHF0_9ZZZZ</name>
<keyword evidence="1" id="KW-0812">Transmembrane</keyword>